<keyword evidence="3 7" id="KW-1133">Transmembrane helix</keyword>
<dbReference type="OrthoDB" id="5985669at2759"/>
<reference evidence="9" key="1">
    <citation type="submission" date="2020-09" db="EMBL/GenBank/DDBJ databases">
        <authorList>
            <person name="Kikuchi T."/>
        </authorList>
    </citation>
    <scope>NUCLEOTIDE SEQUENCE</scope>
    <source>
        <strain evidence="9">SH1</strain>
    </source>
</reference>
<dbReference type="Proteomes" id="UP000614601">
    <property type="component" value="Unassembled WGS sequence"/>
</dbReference>
<accession>A0A811L371</accession>
<dbReference type="EMBL" id="CAJFCW020000005">
    <property type="protein sequence ID" value="CAG9116611.1"/>
    <property type="molecule type" value="Genomic_DNA"/>
</dbReference>
<evidence type="ECO:0000256" key="2">
    <source>
        <dbReference type="ARBA" id="ARBA00022692"/>
    </source>
</evidence>
<evidence type="ECO:0000256" key="5">
    <source>
        <dbReference type="SAM" id="Coils"/>
    </source>
</evidence>
<name>A0A811L371_9BILA</name>
<keyword evidence="4 7" id="KW-0472">Membrane</keyword>
<dbReference type="Pfam" id="PF07782">
    <property type="entry name" value="DC_STAMP"/>
    <property type="match status" value="1"/>
</dbReference>
<gene>
    <name evidence="9" type="ORF">BOKJ2_LOCUS9749</name>
</gene>
<feature type="region of interest" description="Disordered" evidence="6">
    <location>
        <begin position="182"/>
        <end position="210"/>
    </location>
</feature>
<feature type="domain" description="Dendritic cell-specific transmembrane protein-like" evidence="8">
    <location>
        <begin position="380"/>
        <end position="573"/>
    </location>
</feature>
<protein>
    <recommendedName>
        <fullName evidence="8">Dendritic cell-specific transmembrane protein-like domain-containing protein</fullName>
    </recommendedName>
</protein>
<evidence type="ECO:0000256" key="3">
    <source>
        <dbReference type="ARBA" id="ARBA00022989"/>
    </source>
</evidence>
<feature type="coiled-coil region" evidence="5">
    <location>
        <begin position="282"/>
        <end position="309"/>
    </location>
</feature>
<dbReference type="InterPro" id="IPR051856">
    <property type="entry name" value="CSR-E3_Ligase_Protein"/>
</dbReference>
<feature type="transmembrane region" description="Helical" evidence="7">
    <location>
        <begin position="435"/>
        <end position="457"/>
    </location>
</feature>
<feature type="transmembrane region" description="Helical" evidence="7">
    <location>
        <begin position="530"/>
        <end position="561"/>
    </location>
</feature>
<evidence type="ECO:0000259" key="8">
    <source>
        <dbReference type="Pfam" id="PF07782"/>
    </source>
</evidence>
<comment type="caution">
    <text evidence="9">The sequence shown here is derived from an EMBL/GenBank/DDBJ whole genome shotgun (WGS) entry which is preliminary data.</text>
</comment>
<keyword evidence="5" id="KW-0175">Coiled coil</keyword>
<feature type="compositionally biased region" description="Polar residues" evidence="6">
    <location>
        <begin position="200"/>
        <end position="210"/>
    </location>
</feature>
<keyword evidence="2 7" id="KW-0812">Transmembrane</keyword>
<evidence type="ECO:0000256" key="7">
    <source>
        <dbReference type="SAM" id="Phobius"/>
    </source>
</evidence>
<sequence length="668" mass="76996">MYNLPIGLFIGWAIYNLAWHRLDFGYFNAFYSIVFQWTVIFGSGLAFAVSPVFRCATICVCLGGLSKSGQGLLTLYVVEQIQQGPVDNILYNIELTANIIVCHLELQGQLVKQKMSLMTGPVEALFEKHFGTGVSVGKKTVAMLKSLIEPFNDQLGIENDEDKELANVLDGQKAMAERDRILNEESTTTEETATTVTTESNFKSKPSLGKLNSNRMEQRCEATYAMAARQCKDRFSDAQAKCYDSLPLIGLIVCWQFNSDDFCKPSKMEEVARKTCAKFTKSNKTDADMNDKMQNLNELKEQLDNELKVNLHFKVIEQPRDERIRMLAEIMATLRSDLDLIRVISKSTNELLSAFLIFLVYMIFKGAVNMIRSYLTDINFKNIFLSQYFWRIDYKRMLMGQIYLGKVKRSEKKVYHLKHMFGLPTSAELYKTWKALLQFVLLLFLVGCIVAFDHVLYRILSIITEFLTAEAEQTGRHVVDVQVVGNGSIAEMVRSIIQFNYTDTQQRELSNKVCMVSPKQLDQRQFVYNILLPLVVMFALQVLLNYIVTRLVLFYVIGFIFRSRSKQRTVYLYNKVLARRLNDRRLAIARVKYLVVEDELDPVVVKEPKNRISRFFYQFKQLKCVLCLTKHRISSMGFCEDCKTYYCTECMEILEDSCLVCDTRSNMK</sequence>
<feature type="transmembrane region" description="Helical" evidence="7">
    <location>
        <begin position="6"/>
        <end position="22"/>
    </location>
</feature>
<evidence type="ECO:0000313" key="9">
    <source>
        <dbReference type="EMBL" id="CAD5222649.1"/>
    </source>
</evidence>
<evidence type="ECO:0000313" key="10">
    <source>
        <dbReference type="Proteomes" id="UP000614601"/>
    </source>
</evidence>
<feature type="transmembrane region" description="Helical" evidence="7">
    <location>
        <begin position="29"/>
        <end position="53"/>
    </location>
</feature>
<dbReference type="EMBL" id="CAJFDH010000005">
    <property type="protein sequence ID" value="CAD5222649.1"/>
    <property type="molecule type" value="Genomic_DNA"/>
</dbReference>
<feature type="transmembrane region" description="Helical" evidence="7">
    <location>
        <begin position="351"/>
        <end position="371"/>
    </location>
</feature>
<organism evidence="9 10">
    <name type="scientific">Bursaphelenchus okinawaensis</name>
    <dbReference type="NCBI Taxonomy" id="465554"/>
    <lineage>
        <taxon>Eukaryota</taxon>
        <taxon>Metazoa</taxon>
        <taxon>Ecdysozoa</taxon>
        <taxon>Nematoda</taxon>
        <taxon>Chromadorea</taxon>
        <taxon>Rhabditida</taxon>
        <taxon>Tylenchina</taxon>
        <taxon>Tylenchomorpha</taxon>
        <taxon>Aphelenchoidea</taxon>
        <taxon>Aphelenchoididae</taxon>
        <taxon>Bursaphelenchus</taxon>
    </lineage>
</organism>
<dbReference type="PANTHER" id="PTHR21041">
    <property type="entry name" value="DENDRITIC CELL-SPECIFIC TRANSMEMBRANE PROTEIN"/>
    <property type="match status" value="1"/>
</dbReference>
<dbReference type="Proteomes" id="UP000783686">
    <property type="component" value="Unassembled WGS sequence"/>
</dbReference>
<evidence type="ECO:0000256" key="6">
    <source>
        <dbReference type="SAM" id="MobiDB-lite"/>
    </source>
</evidence>
<dbReference type="AlphaFoldDB" id="A0A811L371"/>
<feature type="compositionally biased region" description="Low complexity" evidence="6">
    <location>
        <begin position="184"/>
        <end position="199"/>
    </location>
</feature>
<dbReference type="GO" id="GO:0016020">
    <property type="term" value="C:membrane"/>
    <property type="evidence" value="ECO:0007669"/>
    <property type="project" value="UniProtKB-SubCell"/>
</dbReference>
<evidence type="ECO:0000256" key="4">
    <source>
        <dbReference type="ARBA" id="ARBA00023136"/>
    </source>
</evidence>
<keyword evidence="10" id="KW-1185">Reference proteome</keyword>
<dbReference type="PANTHER" id="PTHR21041:SF17">
    <property type="entry name" value="E3 UBIQUITIN-PROTEIN LIGASE DCST1"/>
    <property type="match status" value="1"/>
</dbReference>
<comment type="subcellular location">
    <subcellularLocation>
        <location evidence="1">Membrane</location>
        <topology evidence="1">Multi-pass membrane protein</topology>
    </subcellularLocation>
</comment>
<evidence type="ECO:0000256" key="1">
    <source>
        <dbReference type="ARBA" id="ARBA00004141"/>
    </source>
</evidence>
<dbReference type="InterPro" id="IPR012858">
    <property type="entry name" value="DC_STAMP-like"/>
</dbReference>
<proteinExistence type="predicted"/>